<protein>
    <submittedName>
        <fullName evidence="2">DUF3850 domain-containing protein</fullName>
    </submittedName>
</protein>
<dbReference type="SUPFAM" id="SSF88697">
    <property type="entry name" value="PUA domain-like"/>
    <property type="match status" value="1"/>
</dbReference>
<evidence type="ECO:0000313" key="3">
    <source>
        <dbReference type="Proteomes" id="UP001144612"/>
    </source>
</evidence>
<dbReference type="InterPro" id="IPR039440">
    <property type="entry name" value="DUF3850"/>
</dbReference>
<sequence>MNHQLKIIPKYFNDVANKTKTFEVRKDDRNFQVGDCLVLREFENGDYTGKYISVYISYILGREYNEKKYVKDGYVILGIK</sequence>
<accession>A0ABT4DA83</accession>
<name>A0ABT4DA83_9CLOT</name>
<dbReference type="Proteomes" id="UP001144612">
    <property type="component" value="Unassembled WGS sequence"/>
</dbReference>
<reference evidence="2" key="1">
    <citation type="submission" date="2022-12" db="EMBL/GenBank/DDBJ databases">
        <title>Clostridium sp. nov., isolated from industrial wastewater.</title>
        <authorList>
            <person name="Jiayan W."/>
        </authorList>
    </citation>
    <scope>NUCLEOTIDE SEQUENCE</scope>
    <source>
        <strain evidence="2">ZC22-4</strain>
    </source>
</reference>
<evidence type="ECO:0000259" key="1">
    <source>
        <dbReference type="Pfam" id="PF12961"/>
    </source>
</evidence>
<proteinExistence type="predicted"/>
<gene>
    <name evidence="2" type="ORF">OW729_04865</name>
</gene>
<dbReference type="InterPro" id="IPR015947">
    <property type="entry name" value="PUA-like_sf"/>
</dbReference>
<keyword evidence="3" id="KW-1185">Reference proteome</keyword>
<dbReference type="EMBL" id="JAPQFJ010000003">
    <property type="protein sequence ID" value="MCY6957934.1"/>
    <property type="molecule type" value="Genomic_DNA"/>
</dbReference>
<organism evidence="2 3">
    <name type="scientific">Clostridium brassicae</name>
    <dbReference type="NCBI Taxonomy" id="2999072"/>
    <lineage>
        <taxon>Bacteria</taxon>
        <taxon>Bacillati</taxon>
        <taxon>Bacillota</taxon>
        <taxon>Clostridia</taxon>
        <taxon>Eubacteriales</taxon>
        <taxon>Clostridiaceae</taxon>
        <taxon>Clostridium</taxon>
    </lineage>
</organism>
<feature type="domain" description="DUF3850" evidence="1">
    <location>
        <begin position="3"/>
        <end position="79"/>
    </location>
</feature>
<dbReference type="Pfam" id="PF12961">
    <property type="entry name" value="DUF3850"/>
    <property type="match status" value="1"/>
</dbReference>
<dbReference type="Gene3D" id="2.30.130.30">
    <property type="entry name" value="Hypothetical protein"/>
    <property type="match status" value="1"/>
</dbReference>
<evidence type="ECO:0000313" key="2">
    <source>
        <dbReference type="EMBL" id="MCY6957934.1"/>
    </source>
</evidence>
<comment type="caution">
    <text evidence="2">The sequence shown here is derived from an EMBL/GenBank/DDBJ whole genome shotgun (WGS) entry which is preliminary data.</text>
</comment>